<feature type="compositionally biased region" description="Basic residues" evidence="1">
    <location>
        <begin position="94"/>
        <end position="104"/>
    </location>
</feature>
<dbReference type="EMBL" id="BMAT01006079">
    <property type="protein sequence ID" value="GFS05692.1"/>
    <property type="molecule type" value="Genomic_DNA"/>
</dbReference>
<organism evidence="2 3">
    <name type="scientific">Elysia marginata</name>
    <dbReference type="NCBI Taxonomy" id="1093978"/>
    <lineage>
        <taxon>Eukaryota</taxon>
        <taxon>Metazoa</taxon>
        <taxon>Spiralia</taxon>
        <taxon>Lophotrochozoa</taxon>
        <taxon>Mollusca</taxon>
        <taxon>Gastropoda</taxon>
        <taxon>Heterobranchia</taxon>
        <taxon>Euthyneura</taxon>
        <taxon>Panpulmonata</taxon>
        <taxon>Sacoglossa</taxon>
        <taxon>Placobranchoidea</taxon>
        <taxon>Plakobranchidae</taxon>
        <taxon>Elysia</taxon>
    </lineage>
</organism>
<feature type="region of interest" description="Disordered" evidence="1">
    <location>
        <begin position="1"/>
        <end position="211"/>
    </location>
</feature>
<keyword evidence="3" id="KW-1185">Reference proteome</keyword>
<accession>A0AAV4I873</accession>
<feature type="compositionally biased region" description="Polar residues" evidence="1">
    <location>
        <begin position="362"/>
        <end position="371"/>
    </location>
</feature>
<proteinExistence type="predicted"/>
<feature type="compositionally biased region" description="Polar residues" evidence="1">
    <location>
        <begin position="128"/>
        <end position="139"/>
    </location>
</feature>
<name>A0AAV4I873_9GAST</name>
<dbReference type="Proteomes" id="UP000762676">
    <property type="component" value="Unassembled WGS sequence"/>
</dbReference>
<feature type="compositionally biased region" description="Polar residues" evidence="1">
    <location>
        <begin position="309"/>
        <end position="346"/>
    </location>
</feature>
<protein>
    <recommendedName>
        <fullName evidence="4">CARMIL C-terminal domain-containing protein</fullName>
    </recommendedName>
</protein>
<gene>
    <name evidence="2" type="ORF">ElyMa_002944500</name>
</gene>
<sequence>MDLDAGEGVTKENGDVPRRTSAAERQGPGKFPVPSDGTPSPVDDESPGRGGSPIEGGATDNGGNQPEAEGTTSGRLTPSKRSVSLSISNFLKKFSPHLRRKPSTRSHNSSRERGGGRRSKSKPGSADGSAQSLANTASDPETDLEQGRADKKDKRHKEKGSGRFSRSQVRQSFMKLVGRSSSRSKKNKKGTISDSDDPASIPTPAHYTIEPHDPDCGVDASSADELDNINTHNGIILTTNNGTSVINTATRSNNSSSCNGKVMTSSGGNLDLTSMRIMNAIEKNAVAEQDIYRRFKDIQHASPKHAEENLNTSSYDNPSPTSGYQTTASTYPVSMSNTSAPESSSKLARPEPVRPMAGHYTSDYTTVNANPGNLKPSHSPARNSLSSDGPMDFFTESDISAILQAAKMENRSKFFEPLSPQSQEQQETSSSSFSDQQQSAPHQLAAGPHQPIPPCTLDVSGYSADAKAKKLAHLAGVGSLSGDESIGECSLDANLTGEYRSLLSF</sequence>
<dbReference type="AlphaFoldDB" id="A0AAV4I873"/>
<feature type="compositionally biased region" description="Basic and acidic residues" evidence="1">
    <location>
        <begin position="9"/>
        <end position="22"/>
    </location>
</feature>
<evidence type="ECO:0000256" key="1">
    <source>
        <dbReference type="SAM" id="MobiDB-lite"/>
    </source>
</evidence>
<evidence type="ECO:0000313" key="2">
    <source>
        <dbReference type="EMBL" id="GFS05692.1"/>
    </source>
</evidence>
<feature type="compositionally biased region" description="Low complexity" evidence="1">
    <location>
        <begin position="419"/>
        <end position="439"/>
    </location>
</feature>
<feature type="compositionally biased region" description="Polar residues" evidence="1">
    <location>
        <begin position="70"/>
        <end position="89"/>
    </location>
</feature>
<evidence type="ECO:0000313" key="3">
    <source>
        <dbReference type="Proteomes" id="UP000762676"/>
    </source>
</evidence>
<reference evidence="2 3" key="1">
    <citation type="journal article" date="2021" name="Elife">
        <title>Chloroplast acquisition without the gene transfer in kleptoplastic sea slugs, Plakobranchus ocellatus.</title>
        <authorList>
            <person name="Maeda T."/>
            <person name="Takahashi S."/>
            <person name="Yoshida T."/>
            <person name="Shimamura S."/>
            <person name="Takaki Y."/>
            <person name="Nagai Y."/>
            <person name="Toyoda A."/>
            <person name="Suzuki Y."/>
            <person name="Arimoto A."/>
            <person name="Ishii H."/>
            <person name="Satoh N."/>
            <person name="Nishiyama T."/>
            <person name="Hasebe M."/>
            <person name="Maruyama T."/>
            <person name="Minagawa J."/>
            <person name="Obokata J."/>
            <person name="Shigenobu S."/>
        </authorList>
    </citation>
    <scope>NUCLEOTIDE SEQUENCE [LARGE SCALE GENOMIC DNA]</scope>
</reference>
<feature type="region of interest" description="Disordered" evidence="1">
    <location>
        <begin position="417"/>
        <end position="454"/>
    </location>
</feature>
<feature type="region of interest" description="Disordered" evidence="1">
    <location>
        <begin position="302"/>
        <end position="392"/>
    </location>
</feature>
<comment type="caution">
    <text evidence="2">The sequence shown here is derived from an EMBL/GenBank/DDBJ whole genome shotgun (WGS) entry which is preliminary data.</text>
</comment>
<evidence type="ECO:0008006" key="4">
    <source>
        <dbReference type="Google" id="ProtNLM"/>
    </source>
</evidence>